<dbReference type="PANTHER" id="PTHR44688:SF16">
    <property type="entry name" value="DNA-BINDING TRANSCRIPTIONAL ACTIVATOR DEVR_DOSR"/>
    <property type="match status" value="1"/>
</dbReference>
<dbReference type="CDD" id="cd06170">
    <property type="entry name" value="LuxR_C_like"/>
    <property type="match status" value="1"/>
</dbReference>
<dbReference type="InterPro" id="IPR000792">
    <property type="entry name" value="Tscrpt_reg_LuxR_C"/>
</dbReference>
<evidence type="ECO:0000256" key="3">
    <source>
        <dbReference type="ARBA" id="ARBA00023163"/>
    </source>
</evidence>
<keyword evidence="6" id="KW-1185">Reference proteome</keyword>
<evidence type="ECO:0000256" key="2">
    <source>
        <dbReference type="ARBA" id="ARBA00023125"/>
    </source>
</evidence>
<dbReference type="Gene3D" id="3.30.450.80">
    <property type="entry name" value="Transcription factor LuxR-like, autoinducer-binding domain"/>
    <property type="match status" value="1"/>
</dbReference>
<evidence type="ECO:0000256" key="1">
    <source>
        <dbReference type="ARBA" id="ARBA00023015"/>
    </source>
</evidence>
<name>A0ABM8E8I8_9HYPH</name>
<dbReference type="InterPro" id="IPR036693">
    <property type="entry name" value="TF_LuxR_autoind-bd_dom_sf"/>
</dbReference>
<organism evidence="5 6">
    <name type="scientific">Methylocystis iwaonis</name>
    <dbReference type="NCBI Taxonomy" id="2885079"/>
    <lineage>
        <taxon>Bacteria</taxon>
        <taxon>Pseudomonadati</taxon>
        <taxon>Pseudomonadota</taxon>
        <taxon>Alphaproteobacteria</taxon>
        <taxon>Hyphomicrobiales</taxon>
        <taxon>Methylocystaceae</taxon>
        <taxon>Methylocystis</taxon>
    </lineage>
</organism>
<dbReference type="PANTHER" id="PTHR44688">
    <property type="entry name" value="DNA-BINDING TRANSCRIPTIONAL ACTIVATOR DEVR_DOSR"/>
    <property type="match status" value="1"/>
</dbReference>
<dbReference type="EMBL" id="AP027142">
    <property type="protein sequence ID" value="BDV34191.1"/>
    <property type="molecule type" value="Genomic_DNA"/>
</dbReference>
<keyword evidence="2" id="KW-0238">DNA-binding</keyword>
<dbReference type="SUPFAM" id="SSF75516">
    <property type="entry name" value="Pheromone-binding domain of LuxR-like quorum-sensing transcription factors"/>
    <property type="match status" value="1"/>
</dbReference>
<dbReference type="PROSITE" id="PS50043">
    <property type="entry name" value="HTH_LUXR_2"/>
    <property type="match status" value="1"/>
</dbReference>
<keyword evidence="1" id="KW-0805">Transcription regulation</keyword>
<sequence length="266" mass="29277">MHSDDFFDLIDRLAQADRIETASKIMERFLQERGLHNGAYAALNMPTPGGARPLLAVTYSGEWQKHYAQSGYVDLDPIVRAGLGGFLPIDWAEIDRSDPVIRKFFGEAQELDVGLNGLSIPMRGRAGEFALFTVTSNETGAAWRSLKQELLRDLVMLAFNFHAAALRSCAPGPEAPIHLPQREAACLRWKALGKTDDEIARILGISSHTVRFHLESARARLNTANTTHTVAKALALGLISMSYEPNHLLAKKRNRPDNGGPPISGR</sequence>
<proteinExistence type="predicted"/>
<dbReference type="InterPro" id="IPR005143">
    <property type="entry name" value="TF_LuxR_autoind-bd_dom"/>
</dbReference>
<dbReference type="Gene3D" id="1.10.10.10">
    <property type="entry name" value="Winged helix-like DNA-binding domain superfamily/Winged helix DNA-binding domain"/>
    <property type="match status" value="1"/>
</dbReference>
<dbReference type="Proteomes" id="UP001317629">
    <property type="component" value="Chromosome"/>
</dbReference>
<dbReference type="InterPro" id="IPR016032">
    <property type="entry name" value="Sig_transdc_resp-reg_C-effctor"/>
</dbReference>
<dbReference type="PRINTS" id="PR00038">
    <property type="entry name" value="HTHLUXR"/>
</dbReference>
<dbReference type="Pfam" id="PF00196">
    <property type="entry name" value="GerE"/>
    <property type="match status" value="1"/>
</dbReference>
<dbReference type="Pfam" id="PF03472">
    <property type="entry name" value="Autoind_bind"/>
    <property type="match status" value="1"/>
</dbReference>
<evidence type="ECO:0000259" key="4">
    <source>
        <dbReference type="PROSITE" id="PS50043"/>
    </source>
</evidence>
<evidence type="ECO:0000313" key="5">
    <source>
        <dbReference type="EMBL" id="BDV34191.1"/>
    </source>
</evidence>
<keyword evidence="3" id="KW-0804">Transcription</keyword>
<dbReference type="SUPFAM" id="SSF46894">
    <property type="entry name" value="C-terminal effector domain of the bipartite response regulators"/>
    <property type="match status" value="1"/>
</dbReference>
<dbReference type="RefSeq" id="WP_281931823.1">
    <property type="nucleotide sequence ID" value="NZ_AP027142.1"/>
</dbReference>
<dbReference type="InterPro" id="IPR036388">
    <property type="entry name" value="WH-like_DNA-bd_sf"/>
</dbReference>
<dbReference type="SMART" id="SM00421">
    <property type="entry name" value="HTH_LUXR"/>
    <property type="match status" value="1"/>
</dbReference>
<accession>A0ABM8E8I8</accession>
<evidence type="ECO:0000313" key="6">
    <source>
        <dbReference type="Proteomes" id="UP001317629"/>
    </source>
</evidence>
<protein>
    <recommendedName>
        <fullName evidence="4">HTH luxR-type domain-containing protein</fullName>
    </recommendedName>
</protein>
<feature type="domain" description="HTH luxR-type" evidence="4">
    <location>
        <begin position="172"/>
        <end position="237"/>
    </location>
</feature>
<gene>
    <name evidence="5" type="ORF">SS37A_17200</name>
</gene>
<reference evidence="5 6" key="1">
    <citation type="journal article" date="2023" name="Int. J. Syst. Evol. Microbiol.">
        <title>Methylocystis iwaonis sp. nov., a type II methane-oxidizing bacterium from surface soil of a rice paddy field in Japan, and emended description of the genus Methylocystis (ex Whittenbury et al. 1970) Bowman et al. 1993.</title>
        <authorList>
            <person name="Kaise H."/>
            <person name="Sawadogo J.B."/>
            <person name="Alam M.S."/>
            <person name="Ueno C."/>
            <person name="Dianou D."/>
            <person name="Shinjo R."/>
            <person name="Asakawa S."/>
        </authorList>
    </citation>
    <scope>NUCLEOTIDE SEQUENCE [LARGE SCALE GENOMIC DNA]</scope>
    <source>
        <strain evidence="5 6">SS37A-Re</strain>
    </source>
</reference>